<gene>
    <name evidence="5" type="ORF">Fmac_025001</name>
</gene>
<dbReference type="EMBL" id="JBGMDY010000008">
    <property type="protein sequence ID" value="KAL2325943.1"/>
    <property type="molecule type" value="Genomic_DNA"/>
</dbReference>
<keyword evidence="6" id="KW-1185">Reference proteome</keyword>
<dbReference type="Proteomes" id="UP001603857">
    <property type="component" value="Unassembled WGS sequence"/>
</dbReference>
<organism evidence="5 6">
    <name type="scientific">Flemingia macrophylla</name>
    <dbReference type="NCBI Taxonomy" id="520843"/>
    <lineage>
        <taxon>Eukaryota</taxon>
        <taxon>Viridiplantae</taxon>
        <taxon>Streptophyta</taxon>
        <taxon>Embryophyta</taxon>
        <taxon>Tracheophyta</taxon>
        <taxon>Spermatophyta</taxon>
        <taxon>Magnoliopsida</taxon>
        <taxon>eudicotyledons</taxon>
        <taxon>Gunneridae</taxon>
        <taxon>Pentapetalae</taxon>
        <taxon>rosids</taxon>
        <taxon>fabids</taxon>
        <taxon>Fabales</taxon>
        <taxon>Fabaceae</taxon>
        <taxon>Papilionoideae</taxon>
        <taxon>50 kb inversion clade</taxon>
        <taxon>NPAAA clade</taxon>
        <taxon>indigoferoid/millettioid clade</taxon>
        <taxon>Phaseoleae</taxon>
        <taxon>Flemingia</taxon>
    </lineage>
</organism>
<name>A0ABD1LR34_9FABA</name>
<dbReference type="Pfam" id="PF18052">
    <property type="entry name" value="Rx_N"/>
    <property type="match status" value="1"/>
</dbReference>
<keyword evidence="2" id="KW-0547">Nucleotide-binding</keyword>
<evidence type="ECO:0000256" key="2">
    <source>
        <dbReference type="ARBA" id="ARBA00022741"/>
    </source>
</evidence>
<comment type="caution">
    <text evidence="5">The sequence shown here is derived from an EMBL/GenBank/DDBJ whole genome shotgun (WGS) entry which is preliminary data.</text>
</comment>
<dbReference type="InterPro" id="IPR041118">
    <property type="entry name" value="Rx_N"/>
</dbReference>
<dbReference type="GO" id="GO:0000166">
    <property type="term" value="F:nucleotide binding"/>
    <property type="evidence" value="ECO:0007669"/>
    <property type="project" value="UniProtKB-KW"/>
</dbReference>
<reference evidence="5 6" key="1">
    <citation type="submission" date="2024-08" db="EMBL/GenBank/DDBJ databases">
        <title>Insights into the chromosomal genome structure of Flemingia macrophylla.</title>
        <authorList>
            <person name="Ding Y."/>
            <person name="Zhao Y."/>
            <person name="Bi W."/>
            <person name="Wu M."/>
            <person name="Zhao G."/>
            <person name="Gong Y."/>
            <person name="Li W."/>
            <person name="Zhang P."/>
        </authorList>
    </citation>
    <scope>NUCLEOTIDE SEQUENCE [LARGE SCALE GENOMIC DNA]</scope>
    <source>
        <strain evidence="5">DYQJB</strain>
        <tissue evidence="5">Leaf</tissue>
    </source>
</reference>
<dbReference type="AlphaFoldDB" id="A0ABD1LR34"/>
<evidence type="ECO:0000313" key="6">
    <source>
        <dbReference type="Proteomes" id="UP001603857"/>
    </source>
</evidence>
<evidence type="ECO:0000256" key="1">
    <source>
        <dbReference type="ARBA" id="ARBA00022737"/>
    </source>
</evidence>
<proteinExistence type="predicted"/>
<evidence type="ECO:0000259" key="4">
    <source>
        <dbReference type="Pfam" id="PF18052"/>
    </source>
</evidence>
<keyword evidence="3" id="KW-0611">Plant defense</keyword>
<evidence type="ECO:0000313" key="5">
    <source>
        <dbReference type="EMBL" id="KAL2325943.1"/>
    </source>
</evidence>
<feature type="domain" description="Disease resistance N-terminal" evidence="4">
    <location>
        <begin position="10"/>
        <end position="62"/>
    </location>
</feature>
<protein>
    <recommendedName>
        <fullName evidence="4">Disease resistance N-terminal domain-containing protein</fullName>
    </recommendedName>
</protein>
<accession>A0ABD1LR34</accession>
<evidence type="ECO:0000256" key="3">
    <source>
        <dbReference type="ARBA" id="ARBA00022821"/>
    </source>
</evidence>
<sequence>MAEGVLFDIIGKVIGKLVSMVGENWSMKDDLERLIEHMTDIKGVVLDAEEQQSTNHQVQVCLLITCLMTSPLKTRNAK</sequence>
<dbReference type="GO" id="GO:0006952">
    <property type="term" value="P:defense response"/>
    <property type="evidence" value="ECO:0007669"/>
    <property type="project" value="UniProtKB-KW"/>
</dbReference>
<keyword evidence="1" id="KW-0677">Repeat</keyword>